<dbReference type="Proteomes" id="UP000007797">
    <property type="component" value="Unassembled WGS sequence"/>
</dbReference>
<dbReference type="InterPro" id="IPR008193">
    <property type="entry name" value="RNA_pol_Rpb11_13-16kDa_CS"/>
</dbReference>
<dbReference type="GO" id="GO:0003677">
    <property type="term" value="F:DNA binding"/>
    <property type="evidence" value="ECO:0007669"/>
    <property type="project" value="InterPro"/>
</dbReference>
<keyword evidence="9" id="KW-1185">Reference proteome</keyword>
<dbReference type="PANTHER" id="PTHR13946:SF28">
    <property type="entry name" value="DNA-DIRECTED RNA POLYMERASES I AND III SUBUNIT RPAC2"/>
    <property type="match status" value="1"/>
</dbReference>
<dbReference type="Gene3D" id="3.30.1360.10">
    <property type="entry name" value="RNA polymerase, RBP11-like subunit"/>
    <property type="match status" value="1"/>
</dbReference>
<dbReference type="InterPro" id="IPR036603">
    <property type="entry name" value="RBP11-like"/>
</dbReference>
<evidence type="ECO:0000256" key="5">
    <source>
        <dbReference type="ARBA" id="ARBA00023242"/>
    </source>
</evidence>
<dbReference type="GO" id="GO:0003899">
    <property type="term" value="F:DNA-directed RNA polymerase activity"/>
    <property type="evidence" value="ECO:0007669"/>
    <property type="project" value="InterPro"/>
</dbReference>
<dbReference type="RefSeq" id="XP_004350575.1">
    <property type="nucleotide sequence ID" value="XM_004350524.1"/>
</dbReference>
<evidence type="ECO:0000313" key="8">
    <source>
        <dbReference type="EMBL" id="EGG13867.1"/>
    </source>
</evidence>
<feature type="domain" description="DNA-directed RNA polymerase RBP11-like dimerisation" evidence="7">
    <location>
        <begin position="23"/>
        <end position="96"/>
    </location>
</feature>
<dbReference type="GO" id="GO:0006383">
    <property type="term" value="P:transcription by RNA polymerase III"/>
    <property type="evidence" value="ECO:0007669"/>
    <property type="project" value="TreeGrafter"/>
</dbReference>
<evidence type="ECO:0000256" key="6">
    <source>
        <dbReference type="ARBA" id="ARBA00025751"/>
    </source>
</evidence>
<dbReference type="SUPFAM" id="SSF55257">
    <property type="entry name" value="RBP11-like subunits of RNA polymerase"/>
    <property type="match status" value="1"/>
</dbReference>
<dbReference type="KEGG" id="dfa:DFA_11628"/>
<dbReference type="FunFam" id="3.30.1360.10:FF:000006">
    <property type="entry name" value="DNA-directed RNA polymerases I and III subunit RPAC2"/>
    <property type="match status" value="1"/>
</dbReference>
<keyword evidence="5" id="KW-0539">Nucleus</keyword>
<evidence type="ECO:0000256" key="2">
    <source>
        <dbReference type="ARBA" id="ARBA00022079"/>
    </source>
</evidence>
<evidence type="ECO:0000313" key="9">
    <source>
        <dbReference type="Proteomes" id="UP000007797"/>
    </source>
</evidence>
<organism evidence="8 9">
    <name type="scientific">Cavenderia fasciculata</name>
    <name type="common">Slime mold</name>
    <name type="synonym">Dictyostelium fasciculatum</name>
    <dbReference type="NCBI Taxonomy" id="261658"/>
    <lineage>
        <taxon>Eukaryota</taxon>
        <taxon>Amoebozoa</taxon>
        <taxon>Evosea</taxon>
        <taxon>Eumycetozoa</taxon>
        <taxon>Dictyostelia</taxon>
        <taxon>Acytosteliales</taxon>
        <taxon>Cavenderiaceae</taxon>
        <taxon>Cavenderia</taxon>
    </lineage>
</organism>
<dbReference type="STRING" id="1054147.F4QDS0"/>
<dbReference type="Pfam" id="PF13656">
    <property type="entry name" value="RNA_pol_L_2"/>
    <property type="match status" value="1"/>
</dbReference>
<keyword evidence="4" id="KW-0804">Transcription</keyword>
<protein>
    <recommendedName>
        <fullName evidence="2">DNA-directed RNA polymerases I and III subunit RPAC2</fullName>
    </recommendedName>
</protein>
<keyword evidence="3" id="KW-0240">DNA-directed RNA polymerase</keyword>
<dbReference type="InterPro" id="IPR022905">
    <property type="entry name" value="Rpo11-like"/>
</dbReference>
<evidence type="ECO:0000256" key="4">
    <source>
        <dbReference type="ARBA" id="ARBA00023163"/>
    </source>
</evidence>
<dbReference type="PROSITE" id="PS01154">
    <property type="entry name" value="RNA_POL_L_13KD"/>
    <property type="match status" value="1"/>
</dbReference>
<dbReference type="InterPro" id="IPR033898">
    <property type="entry name" value="RNAP_AC19"/>
</dbReference>
<dbReference type="GO" id="GO:0005666">
    <property type="term" value="C:RNA polymerase III complex"/>
    <property type="evidence" value="ECO:0007669"/>
    <property type="project" value="TreeGrafter"/>
</dbReference>
<comment type="similarity">
    <text evidence="6">Belongs to the archaeal Rpo11/eukaryotic RPB11/RPC19 RNA polymerase subunit family.</text>
</comment>
<reference evidence="9" key="1">
    <citation type="journal article" date="2011" name="Genome Res.">
        <title>Phylogeny-wide analysis of social amoeba genomes highlights ancient origins for complex intercellular communication.</title>
        <authorList>
            <person name="Heidel A.J."/>
            <person name="Lawal H.M."/>
            <person name="Felder M."/>
            <person name="Schilde C."/>
            <person name="Helps N.R."/>
            <person name="Tunggal B."/>
            <person name="Rivero F."/>
            <person name="John U."/>
            <person name="Schleicher M."/>
            <person name="Eichinger L."/>
            <person name="Platzer M."/>
            <person name="Noegel A.A."/>
            <person name="Schaap P."/>
            <person name="Gloeckner G."/>
        </authorList>
    </citation>
    <scope>NUCLEOTIDE SEQUENCE [LARGE SCALE GENOMIC DNA]</scope>
    <source>
        <strain evidence="9">SH3</strain>
    </source>
</reference>
<dbReference type="OrthoDB" id="510325at2759"/>
<comment type="subcellular location">
    <subcellularLocation>
        <location evidence="1">Nucleus</location>
    </subcellularLocation>
</comment>
<dbReference type="HAMAP" id="MF_00261">
    <property type="entry name" value="RNApol_arch_Rpo11"/>
    <property type="match status" value="1"/>
</dbReference>
<dbReference type="AlphaFoldDB" id="F4QDS0"/>
<dbReference type="GO" id="GO:0005736">
    <property type="term" value="C:RNA polymerase I complex"/>
    <property type="evidence" value="ECO:0007669"/>
    <property type="project" value="TreeGrafter"/>
</dbReference>
<accession>F4QDS0</accession>
<dbReference type="EMBL" id="GL883029">
    <property type="protein sequence ID" value="EGG13867.1"/>
    <property type="molecule type" value="Genomic_DNA"/>
</dbReference>
<dbReference type="InterPro" id="IPR009025">
    <property type="entry name" value="RBP11-like_dimer"/>
</dbReference>
<dbReference type="PANTHER" id="PTHR13946">
    <property type="entry name" value="DNA-DIRECTED RNA POLYMERASE I,II,III"/>
    <property type="match status" value="1"/>
</dbReference>
<evidence type="ECO:0000259" key="7">
    <source>
        <dbReference type="Pfam" id="PF13656"/>
    </source>
</evidence>
<evidence type="ECO:0000256" key="3">
    <source>
        <dbReference type="ARBA" id="ARBA00022478"/>
    </source>
</evidence>
<name>F4QDS0_CACFS</name>
<proteinExistence type="inferred from homology"/>
<dbReference type="GeneID" id="14865356"/>
<dbReference type="GO" id="GO:0006362">
    <property type="term" value="P:transcription elongation by RNA polymerase I"/>
    <property type="evidence" value="ECO:0007669"/>
    <property type="project" value="TreeGrafter"/>
</dbReference>
<dbReference type="GO" id="GO:0046983">
    <property type="term" value="F:protein dimerization activity"/>
    <property type="evidence" value="ECO:0007669"/>
    <property type="project" value="InterPro"/>
</dbReference>
<gene>
    <name evidence="8" type="primary">rpc19</name>
    <name evidence="8" type="ORF">DFA_11628</name>
</gene>
<evidence type="ECO:0000256" key="1">
    <source>
        <dbReference type="ARBA" id="ARBA00004123"/>
    </source>
</evidence>
<sequence length="103" mass="11367">MASVNIPVLGGNKIEVVSERRDCATFIMTEEDHTIGNSLHYVLMKNPKVDFSGYSIPHPSDNKLNLRIQTKGETSAQDAILTGLNDIKDIGKHILETFNDAVN</sequence>
<dbReference type="CDD" id="cd07029">
    <property type="entry name" value="RNAP_I_III_AC19"/>
    <property type="match status" value="1"/>
</dbReference>
<dbReference type="OMA" id="MRIQMYD"/>